<dbReference type="KEGG" id="pmaw:MACH26_13550"/>
<reference evidence="5" key="1">
    <citation type="submission" date="2023-01" db="EMBL/GenBank/DDBJ databases">
        <title>Complete genome sequence of Planctobacterium marinum strain Dej080120_11.</title>
        <authorList>
            <person name="Ueki S."/>
            <person name="Maruyama F."/>
        </authorList>
    </citation>
    <scope>NUCLEOTIDE SEQUENCE</scope>
    <source>
        <strain evidence="5">Dej080120_11</strain>
    </source>
</reference>
<dbReference type="CDD" id="cd03141">
    <property type="entry name" value="GATase1_Hsp31_like"/>
    <property type="match status" value="1"/>
</dbReference>
<dbReference type="GO" id="GO:0019172">
    <property type="term" value="F:glyoxalase III activity"/>
    <property type="evidence" value="ECO:0007669"/>
    <property type="project" value="TreeGrafter"/>
</dbReference>
<dbReference type="PANTHER" id="PTHR48094:SF11">
    <property type="entry name" value="GLUTATHIONE-INDEPENDENT GLYOXALASE HSP31-RELATED"/>
    <property type="match status" value="1"/>
</dbReference>
<organism evidence="5 6">
    <name type="scientific">Planctobacterium marinum</name>
    <dbReference type="NCBI Taxonomy" id="1631968"/>
    <lineage>
        <taxon>Bacteria</taxon>
        <taxon>Pseudomonadati</taxon>
        <taxon>Pseudomonadota</taxon>
        <taxon>Gammaproteobacteria</taxon>
        <taxon>Alteromonadales</taxon>
        <taxon>Alteromonadaceae</taxon>
        <taxon>Planctobacterium</taxon>
    </lineage>
</organism>
<dbReference type="SUPFAM" id="SSF52317">
    <property type="entry name" value="Class I glutamine amidotransferase-like"/>
    <property type="match status" value="1"/>
</dbReference>
<accession>A0AA48HPX6</accession>
<gene>
    <name evidence="5" type="ORF">MACH26_13550</name>
</gene>
<dbReference type="AlphaFoldDB" id="A0AA48HPX6"/>
<keyword evidence="2" id="KW-0456">Lyase</keyword>
<dbReference type="PANTHER" id="PTHR48094">
    <property type="entry name" value="PROTEIN/NUCLEIC ACID DEGLYCASE DJ-1-RELATED"/>
    <property type="match status" value="1"/>
</dbReference>
<sequence>MLKKTLISMIVLVTVGAALFHGGKSWLKSLLPDKAHFQVLKQSQTQDLPYVMENIPESRGKILAVLTSTDKMGDDKDTGYEHTELARAYYVFVANGFEVEFASPLGGEPPRVLDGEDMGAYDYAFLNDASIQKRLSQSIPLADIDPEHYEAVYYVGGKGTMFDFPDNPDIQRITKQMYQDGKVVSAVCHGPAALVNVKLDNGDWLLTDKSVSGFTNEEELIIIPDAKEIFPFLLEDKLVEQGANFKPGKTYLEKVSQDGKLITGQNPWSVWKMAEMVVKELGYTPKVRSKTPEEYSIALLQTYEEQGLQAAQQALMKNPESYQQILLLMHGMLALMQFELGKSIDIFSLAHTLKAELQA</sequence>
<evidence type="ECO:0000256" key="3">
    <source>
        <dbReference type="ARBA" id="ARBA00038493"/>
    </source>
</evidence>
<dbReference type="Pfam" id="PF01965">
    <property type="entry name" value="DJ-1_PfpI"/>
    <property type="match status" value="1"/>
</dbReference>
<evidence type="ECO:0000256" key="2">
    <source>
        <dbReference type="ARBA" id="ARBA00023239"/>
    </source>
</evidence>
<dbReference type="Gene3D" id="3.40.50.880">
    <property type="match status" value="1"/>
</dbReference>
<dbReference type="GO" id="GO:0019243">
    <property type="term" value="P:methylglyoxal catabolic process to D-lactate via S-lactoyl-glutathione"/>
    <property type="evidence" value="ECO:0007669"/>
    <property type="project" value="TreeGrafter"/>
</dbReference>
<dbReference type="RefSeq" id="WP_338291833.1">
    <property type="nucleotide sequence ID" value="NZ_AP027272.1"/>
</dbReference>
<dbReference type="InterPro" id="IPR050325">
    <property type="entry name" value="Prot/Nucl_acid_deglycase"/>
</dbReference>
<evidence type="ECO:0000313" key="5">
    <source>
        <dbReference type="EMBL" id="BDX05834.1"/>
    </source>
</evidence>
<keyword evidence="6" id="KW-1185">Reference proteome</keyword>
<protein>
    <recommendedName>
        <fullName evidence="4">DJ-1/PfpI domain-containing protein</fullName>
    </recommendedName>
</protein>
<keyword evidence="1" id="KW-0346">Stress response</keyword>
<evidence type="ECO:0000313" key="6">
    <source>
        <dbReference type="Proteomes" id="UP001333710"/>
    </source>
</evidence>
<dbReference type="GO" id="GO:0005737">
    <property type="term" value="C:cytoplasm"/>
    <property type="evidence" value="ECO:0007669"/>
    <property type="project" value="TreeGrafter"/>
</dbReference>
<evidence type="ECO:0000256" key="1">
    <source>
        <dbReference type="ARBA" id="ARBA00023016"/>
    </source>
</evidence>
<comment type="similarity">
    <text evidence="3">Belongs to the peptidase C56 family. HSP31-like subfamily.</text>
</comment>
<proteinExistence type="inferred from homology"/>
<dbReference type="EMBL" id="AP027272">
    <property type="protein sequence ID" value="BDX05834.1"/>
    <property type="molecule type" value="Genomic_DNA"/>
</dbReference>
<name>A0AA48HPX6_9ALTE</name>
<dbReference type="Proteomes" id="UP001333710">
    <property type="component" value="Chromosome"/>
</dbReference>
<dbReference type="InterPro" id="IPR029062">
    <property type="entry name" value="Class_I_gatase-like"/>
</dbReference>
<feature type="domain" description="DJ-1/PfpI" evidence="4">
    <location>
        <begin position="79"/>
        <end position="200"/>
    </location>
</feature>
<evidence type="ECO:0000259" key="4">
    <source>
        <dbReference type="Pfam" id="PF01965"/>
    </source>
</evidence>
<dbReference type="InterPro" id="IPR002818">
    <property type="entry name" value="DJ-1/PfpI"/>
</dbReference>